<name>A0ACB9D9J2_9ASTR</name>
<proteinExistence type="predicted"/>
<organism evidence="1 2">
    <name type="scientific">Smallanthus sonchifolius</name>
    <dbReference type="NCBI Taxonomy" id="185202"/>
    <lineage>
        <taxon>Eukaryota</taxon>
        <taxon>Viridiplantae</taxon>
        <taxon>Streptophyta</taxon>
        <taxon>Embryophyta</taxon>
        <taxon>Tracheophyta</taxon>
        <taxon>Spermatophyta</taxon>
        <taxon>Magnoliopsida</taxon>
        <taxon>eudicotyledons</taxon>
        <taxon>Gunneridae</taxon>
        <taxon>Pentapetalae</taxon>
        <taxon>asterids</taxon>
        <taxon>campanulids</taxon>
        <taxon>Asterales</taxon>
        <taxon>Asteraceae</taxon>
        <taxon>Asteroideae</taxon>
        <taxon>Heliantheae alliance</taxon>
        <taxon>Millerieae</taxon>
        <taxon>Smallanthus</taxon>
    </lineage>
</organism>
<comment type="caution">
    <text evidence="1">The sequence shown here is derived from an EMBL/GenBank/DDBJ whole genome shotgun (WGS) entry which is preliminary data.</text>
</comment>
<gene>
    <name evidence="1" type="ORF">L1987_60970</name>
</gene>
<reference evidence="1 2" key="2">
    <citation type="journal article" date="2022" name="Mol. Ecol. Resour.">
        <title>The genomes of chicory, endive, great burdock and yacon provide insights into Asteraceae paleo-polyploidization history and plant inulin production.</title>
        <authorList>
            <person name="Fan W."/>
            <person name="Wang S."/>
            <person name="Wang H."/>
            <person name="Wang A."/>
            <person name="Jiang F."/>
            <person name="Liu H."/>
            <person name="Zhao H."/>
            <person name="Xu D."/>
            <person name="Zhang Y."/>
        </authorList>
    </citation>
    <scope>NUCLEOTIDE SEQUENCE [LARGE SCALE GENOMIC DNA]</scope>
    <source>
        <strain evidence="2">cv. Yunnan</strain>
        <tissue evidence="1">Leaves</tissue>
    </source>
</reference>
<reference evidence="2" key="1">
    <citation type="journal article" date="2022" name="Mol. Ecol. Resour.">
        <title>The genomes of chicory, endive, great burdock and yacon provide insights into Asteraceae palaeo-polyploidization history and plant inulin production.</title>
        <authorList>
            <person name="Fan W."/>
            <person name="Wang S."/>
            <person name="Wang H."/>
            <person name="Wang A."/>
            <person name="Jiang F."/>
            <person name="Liu H."/>
            <person name="Zhao H."/>
            <person name="Xu D."/>
            <person name="Zhang Y."/>
        </authorList>
    </citation>
    <scope>NUCLEOTIDE SEQUENCE [LARGE SCALE GENOMIC DNA]</scope>
    <source>
        <strain evidence="2">cv. Yunnan</strain>
    </source>
</reference>
<evidence type="ECO:0000313" key="2">
    <source>
        <dbReference type="Proteomes" id="UP001056120"/>
    </source>
</evidence>
<sequence length="410" mass="46568">MTNDQPRDLNLKIGMALAASLQEKIPSVLLHLASELGTLIQLDICFVHLDPTRRNAQVPSDGARVDKNDGVEKNISDDVRASTRGEGSRSVRSLAALLLSSTAAQSSGAYPTFERKGCDSTLAQEYGFEYELVTYKWPSWLHKQKEKQRIIWAYKTLFLDVIFPLSLEKVIFVNVDQIVRGELYDMNLKGRPLAYTPFCDNNRDMGGFRFWKQFRETAVGDSLRVFYETLSKDPNSLSNLDQASANLPTFFCVPLPEYSFSPSRFEMEPFVYRVVVLFFPMALVRTLTKMEPFVQPLIQVARWGGDLPDRGILTLSLAPRDSCNSWKHIYTTKNRADKWVKVALLDELLLKQLAHLAGNVVKMQNACIRRTLNKGNDVIYELINKYGISNVGHATKYYQIPVSPRIRTVL</sequence>
<dbReference type="EMBL" id="CM042037">
    <property type="protein sequence ID" value="KAI3743264.1"/>
    <property type="molecule type" value="Genomic_DNA"/>
</dbReference>
<protein>
    <submittedName>
        <fullName evidence="1">Uncharacterized protein</fullName>
    </submittedName>
</protein>
<accession>A0ACB9D9J2</accession>
<dbReference type="Proteomes" id="UP001056120">
    <property type="component" value="Linkage Group LG20"/>
</dbReference>
<keyword evidence="2" id="KW-1185">Reference proteome</keyword>
<evidence type="ECO:0000313" key="1">
    <source>
        <dbReference type="EMBL" id="KAI3743264.1"/>
    </source>
</evidence>